<sequence>MRENFFDAKETMLYNGLKIVTVKRNTQLMSLNVGINVGSIYEDESQRGIAHFIEHMMFKGTHSKNNEEINDILEGLGGDYNAYTDYTRTVYSITALSNELEPAVSIIADMLINSIFPQSELNKERGVILSEIKTSIDDIEDLSYRKINEIAFDRNPIKYEILGYEYSVNNIERKHLVEFYKKYYVPNNCCISVVSPFEHEYVMDIIKKYFNLWKYNEILKKYVIIENNKPIIKKTFKKDIEQGTITYLYTFYGLTEKEELALRILNNKFGDSSNSILFKELREKRGLVYDVYSTLDISKNIKTLYIFTSMDSKNIDSALNIIDLCIDKIINKEIIFDSNTMKQIKKVFKTSIASTLEDSSELSSYVLLQIMEDDDIFKFEHEMEYIDNMKGEDLYSVANKVLKNPTIYIIMPEKSE</sequence>
<keyword evidence="5" id="KW-0378">Hydrolase</keyword>
<keyword evidence="5" id="KW-0645">Protease</keyword>
<dbReference type="Pfam" id="PF05193">
    <property type="entry name" value="Peptidase_M16_C"/>
    <property type="match status" value="1"/>
</dbReference>
<organism evidence="5 6">
    <name type="scientific">Clostridium tepidiprofundi DSM 19306</name>
    <dbReference type="NCBI Taxonomy" id="1121338"/>
    <lineage>
        <taxon>Bacteria</taxon>
        <taxon>Bacillati</taxon>
        <taxon>Bacillota</taxon>
        <taxon>Clostridia</taxon>
        <taxon>Eubacteriales</taxon>
        <taxon>Clostridiaceae</taxon>
        <taxon>Clostridium</taxon>
    </lineage>
</organism>
<dbReference type="InterPro" id="IPR050361">
    <property type="entry name" value="MPP/UQCRC_Complex"/>
</dbReference>
<dbReference type="AlphaFoldDB" id="A0A151B764"/>
<keyword evidence="6" id="KW-1185">Reference proteome</keyword>
<comment type="caution">
    <text evidence="5">The sequence shown here is derived from an EMBL/GenBank/DDBJ whole genome shotgun (WGS) entry which is preliminary data.</text>
</comment>
<dbReference type="InterPro" id="IPR011765">
    <property type="entry name" value="Pept_M16_N"/>
</dbReference>
<dbReference type="EC" id="3.4.24.-" evidence="5"/>
<dbReference type="OrthoDB" id="9811314at2"/>
<dbReference type="EMBL" id="LTBA01000002">
    <property type="protein sequence ID" value="KYH35582.1"/>
    <property type="molecule type" value="Genomic_DNA"/>
</dbReference>
<reference evidence="5 6" key="1">
    <citation type="submission" date="2016-02" db="EMBL/GenBank/DDBJ databases">
        <title>Genome sequence of Clostridium tepidiprofundi DSM 19306.</title>
        <authorList>
            <person name="Poehlein A."/>
            <person name="Daniel R."/>
        </authorList>
    </citation>
    <scope>NUCLEOTIDE SEQUENCE [LARGE SCALE GENOMIC DNA]</scope>
    <source>
        <strain evidence="5 6">DSM 19306</strain>
    </source>
</reference>
<dbReference type="PANTHER" id="PTHR11851:SF49">
    <property type="entry name" value="MITOCHONDRIAL-PROCESSING PEPTIDASE SUBUNIT ALPHA"/>
    <property type="match status" value="1"/>
</dbReference>
<dbReference type="Pfam" id="PF00675">
    <property type="entry name" value="Peptidase_M16"/>
    <property type="match status" value="1"/>
</dbReference>
<evidence type="ECO:0000256" key="1">
    <source>
        <dbReference type="ARBA" id="ARBA00007261"/>
    </source>
</evidence>
<dbReference type="STRING" id="1121338.CLTEP_05260"/>
<dbReference type="Gene3D" id="3.30.830.10">
    <property type="entry name" value="Metalloenzyme, LuxS/M16 peptidase-like"/>
    <property type="match status" value="2"/>
</dbReference>
<evidence type="ECO:0000259" key="3">
    <source>
        <dbReference type="Pfam" id="PF00675"/>
    </source>
</evidence>
<dbReference type="GO" id="GO:0046872">
    <property type="term" value="F:metal ion binding"/>
    <property type="evidence" value="ECO:0007669"/>
    <property type="project" value="InterPro"/>
</dbReference>
<dbReference type="InterPro" id="IPR007863">
    <property type="entry name" value="Peptidase_M16_C"/>
</dbReference>
<accession>A0A151B764</accession>
<dbReference type="GO" id="GO:0006508">
    <property type="term" value="P:proteolysis"/>
    <property type="evidence" value="ECO:0007669"/>
    <property type="project" value="UniProtKB-KW"/>
</dbReference>
<evidence type="ECO:0000313" key="5">
    <source>
        <dbReference type="EMBL" id="KYH35582.1"/>
    </source>
</evidence>
<proteinExistence type="inferred from homology"/>
<name>A0A151B764_9CLOT</name>
<dbReference type="PROSITE" id="PS00143">
    <property type="entry name" value="INSULINASE"/>
    <property type="match status" value="1"/>
</dbReference>
<gene>
    <name evidence="5" type="primary">albF</name>
    <name evidence="5" type="ORF">CLTEP_05260</name>
</gene>
<dbReference type="PATRIC" id="fig|1121338.3.peg.530"/>
<dbReference type="InterPro" id="IPR011249">
    <property type="entry name" value="Metalloenz_LuxS/M16"/>
</dbReference>
<evidence type="ECO:0000313" key="6">
    <source>
        <dbReference type="Proteomes" id="UP000075531"/>
    </source>
</evidence>
<dbReference type="InterPro" id="IPR001431">
    <property type="entry name" value="Pept_M16_Zn_BS"/>
</dbReference>
<protein>
    <submittedName>
        <fullName evidence="5">Putative zinc protease AlbF</fullName>
        <ecNumber evidence="5">3.4.24.-</ecNumber>
    </submittedName>
</protein>
<evidence type="ECO:0000256" key="2">
    <source>
        <dbReference type="RuleBase" id="RU004447"/>
    </source>
</evidence>
<feature type="domain" description="Peptidase M16 C-terminal" evidence="4">
    <location>
        <begin position="170"/>
        <end position="333"/>
    </location>
</feature>
<dbReference type="RefSeq" id="WP_066822155.1">
    <property type="nucleotide sequence ID" value="NZ_LTBA01000002.1"/>
</dbReference>
<feature type="domain" description="Peptidase M16 N-terminal" evidence="3">
    <location>
        <begin position="19"/>
        <end position="163"/>
    </location>
</feature>
<dbReference type="PANTHER" id="PTHR11851">
    <property type="entry name" value="METALLOPROTEASE"/>
    <property type="match status" value="1"/>
</dbReference>
<dbReference type="Proteomes" id="UP000075531">
    <property type="component" value="Unassembled WGS sequence"/>
</dbReference>
<comment type="similarity">
    <text evidence="1 2">Belongs to the peptidase M16 family.</text>
</comment>
<dbReference type="SUPFAM" id="SSF63411">
    <property type="entry name" value="LuxS/MPP-like metallohydrolase"/>
    <property type="match status" value="2"/>
</dbReference>
<evidence type="ECO:0000259" key="4">
    <source>
        <dbReference type="Pfam" id="PF05193"/>
    </source>
</evidence>
<dbReference type="GO" id="GO:0004222">
    <property type="term" value="F:metalloendopeptidase activity"/>
    <property type="evidence" value="ECO:0007669"/>
    <property type="project" value="InterPro"/>
</dbReference>